<evidence type="ECO:0000313" key="6">
    <source>
        <dbReference type="Proteomes" id="UP001501294"/>
    </source>
</evidence>
<evidence type="ECO:0000313" key="5">
    <source>
        <dbReference type="EMBL" id="GAA4353902.1"/>
    </source>
</evidence>
<protein>
    <submittedName>
        <fullName evidence="5">Cold-shock protein</fullName>
    </submittedName>
</protein>
<dbReference type="InterPro" id="IPR019844">
    <property type="entry name" value="CSD_CS"/>
</dbReference>
<evidence type="ECO:0000256" key="3">
    <source>
        <dbReference type="RuleBase" id="RU000408"/>
    </source>
</evidence>
<evidence type="ECO:0000259" key="4">
    <source>
        <dbReference type="PROSITE" id="PS51857"/>
    </source>
</evidence>
<dbReference type="InterPro" id="IPR011129">
    <property type="entry name" value="CSD"/>
</dbReference>
<dbReference type="RefSeq" id="WP_046561259.1">
    <property type="nucleotide sequence ID" value="NZ_BAABFU010000003.1"/>
</dbReference>
<dbReference type="PROSITE" id="PS00352">
    <property type="entry name" value="CSD_1"/>
    <property type="match status" value="1"/>
</dbReference>
<dbReference type="Gene3D" id="6.20.370.130">
    <property type="match status" value="1"/>
</dbReference>
<evidence type="ECO:0000256" key="1">
    <source>
        <dbReference type="ARBA" id="ARBA00004496"/>
    </source>
</evidence>
<dbReference type="CDD" id="cd04458">
    <property type="entry name" value="CSP_CDS"/>
    <property type="match status" value="1"/>
</dbReference>
<feature type="domain" description="CSD" evidence="4">
    <location>
        <begin position="3"/>
        <end position="67"/>
    </location>
</feature>
<dbReference type="SUPFAM" id="SSF50249">
    <property type="entry name" value="Nucleic acid-binding proteins"/>
    <property type="match status" value="1"/>
</dbReference>
<comment type="subcellular location">
    <subcellularLocation>
        <location evidence="1 3">Cytoplasm</location>
    </subcellularLocation>
</comment>
<comment type="caution">
    <text evidence="5">The sequence shown here is derived from an EMBL/GenBank/DDBJ whole genome shotgun (WGS) entry which is preliminary data.</text>
</comment>
<dbReference type="PIRSF" id="PIRSF002599">
    <property type="entry name" value="Cold_shock_A"/>
    <property type="match status" value="1"/>
</dbReference>
<name>A0ABP8I9K5_9GAMM</name>
<dbReference type="InterPro" id="IPR002059">
    <property type="entry name" value="CSP_DNA-bd"/>
</dbReference>
<sequence>MSKVTGTVKWFNESKGFGFIEQQAGEDVFVHFRAIQGDGFKTLAEGQQVEFEIEQGPKGAQAANVTKV</sequence>
<proteinExistence type="predicted"/>
<dbReference type="PRINTS" id="PR00050">
    <property type="entry name" value="COLDSHOCK"/>
</dbReference>
<keyword evidence="6" id="KW-1185">Reference proteome</keyword>
<dbReference type="PROSITE" id="PS51857">
    <property type="entry name" value="CSD_2"/>
    <property type="match status" value="1"/>
</dbReference>
<organism evidence="5 6">
    <name type="scientific">Kangiella taiwanensis</name>
    <dbReference type="NCBI Taxonomy" id="1079179"/>
    <lineage>
        <taxon>Bacteria</taxon>
        <taxon>Pseudomonadati</taxon>
        <taxon>Pseudomonadota</taxon>
        <taxon>Gammaproteobacteria</taxon>
        <taxon>Kangiellales</taxon>
        <taxon>Kangiellaceae</taxon>
        <taxon>Kangiella</taxon>
    </lineage>
</organism>
<dbReference type="Gene3D" id="2.40.50.140">
    <property type="entry name" value="Nucleic acid-binding proteins"/>
    <property type="match status" value="1"/>
</dbReference>
<dbReference type="Proteomes" id="UP001501294">
    <property type="component" value="Unassembled WGS sequence"/>
</dbReference>
<dbReference type="InterPro" id="IPR012340">
    <property type="entry name" value="NA-bd_OB-fold"/>
</dbReference>
<dbReference type="InterPro" id="IPR012156">
    <property type="entry name" value="Cold_shock_CspA"/>
</dbReference>
<dbReference type="EMBL" id="BAABFU010000003">
    <property type="protein sequence ID" value="GAA4353902.1"/>
    <property type="molecule type" value="Genomic_DNA"/>
</dbReference>
<reference evidence="6" key="1">
    <citation type="journal article" date="2019" name="Int. J. Syst. Evol. Microbiol.">
        <title>The Global Catalogue of Microorganisms (GCM) 10K type strain sequencing project: providing services to taxonomists for standard genome sequencing and annotation.</title>
        <authorList>
            <consortium name="The Broad Institute Genomics Platform"/>
            <consortium name="The Broad Institute Genome Sequencing Center for Infectious Disease"/>
            <person name="Wu L."/>
            <person name="Ma J."/>
        </authorList>
    </citation>
    <scope>NUCLEOTIDE SEQUENCE [LARGE SCALE GENOMIC DNA]</scope>
    <source>
        <strain evidence="6">JCM 17727</strain>
    </source>
</reference>
<dbReference type="SMART" id="SM00357">
    <property type="entry name" value="CSP"/>
    <property type="match status" value="1"/>
</dbReference>
<keyword evidence="2" id="KW-0963">Cytoplasm</keyword>
<dbReference type="InterPro" id="IPR050181">
    <property type="entry name" value="Cold_shock_domain"/>
</dbReference>
<accession>A0ABP8I9K5</accession>
<dbReference type="PANTHER" id="PTHR11544">
    <property type="entry name" value="COLD SHOCK DOMAIN CONTAINING PROTEINS"/>
    <property type="match status" value="1"/>
</dbReference>
<gene>
    <name evidence="5" type="ORF">GCM10023150_22990</name>
</gene>
<evidence type="ECO:0000256" key="2">
    <source>
        <dbReference type="ARBA" id="ARBA00022490"/>
    </source>
</evidence>
<dbReference type="Pfam" id="PF00313">
    <property type="entry name" value="CSD"/>
    <property type="match status" value="1"/>
</dbReference>